<dbReference type="Gene3D" id="3.40.50.11780">
    <property type="match status" value="2"/>
</dbReference>
<dbReference type="Pfam" id="PF17482">
    <property type="entry name" value="Phage_sheath_1C"/>
    <property type="match status" value="1"/>
</dbReference>
<accession>A0A1N6X8E9</accession>
<name>A0A1N6X8E9_9SPIO</name>
<feature type="domain" description="Tail sheath protein C-terminal" evidence="3">
    <location>
        <begin position="470"/>
        <end position="574"/>
    </location>
</feature>
<dbReference type="AlphaFoldDB" id="A0A1N6X8E9"/>
<sequence>MGIRSVDIPGIYFDSPVHRSNAVRIDTRTVAGFVGVSEKGPVQSPQVIRDFREYQKIFGGFSSPGALAHAVYGYFSAGGTECVVVRVASQNESGGVAPAQLPVPDQRGKISFFLEALSPGVWGNYIAARLWYGIDRAAGVSRVISEGGVFHTDQEMNLAPGMWVRLRCGSESCFREVKKADRGRCSVRYPLPESFRLPGVSVGVEIVRLNLSISNGTKTEDYLDVSLDAEDPRCLEQLVNRNSGLVRALNIRKHSFPCEITTTSFSGGRDGVAGLQPGDFTGWYRGLDDHAGIGSFEAFPQVKLLCAPDATLLVQPGVAGDEAGTPRGLNHFFTVQKALVDQAERFPDRFAVLDAPPLDPGMELARYVRKFDSAFAAMYYPRVRMLDPEDQGGVALFSVPVSGHVSGVYARMDREKGVFHAPANQFLPGVIALDSPLEKGDVEFLYSLGLNTLCAVPGRGIKIWGARTLSSDTEWRYINVRRTFSRILTALKEGTHWAVFEPNTTSLRKRLTRHVVAFLIDLWRKGYLAGAVAEEAFFVRCDEELNPPENRDAGIVTVQVGVCIARPAEFIVVTLCAEREHVKVTLDEN</sequence>
<organism evidence="4 5">
    <name type="scientific">Alkalispirochaeta americana</name>
    <dbReference type="NCBI Taxonomy" id="159291"/>
    <lineage>
        <taxon>Bacteria</taxon>
        <taxon>Pseudomonadati</taxon>
        <taxon>Spirochaetota</taxon>
        <taxon>Spirochaetia</taxon>
        <taxon>Spirochaetales</taxon>
        <taxon>Spirochaetaceae</taxon>
        <taxon>Alkalispirochaeta</taxon>
    </lineage>
</organism>
<dbReference type="PANTHER" id="PTHR35861:SF1">
    <property type="entry name" value="PHAGE TAIL SHEATH PROTEIN"/>
    <property type="match status" value="1"/>
</dbReference>
<comment type="similarity">
    <text evidence="1">Belongs to the myoviridae tail sheath protein family.</text>
</comment>
<evidence type="ECO:0000256" key="1">
    <source>
        <dbReference type="ARBA" id="ARBA00008005"/>
    </source>
</evidence>
<gene>
    <name evidence="4" type="ORF">SAMN05920897_12114</name>
</gene>
<keyword evidence="5" id="KW-1185">Reference proteome</keyword>
<protein>
    <recommendedName>
        <fullName evidence="6">Tail sheath protein C-terminal domain-containing protein</fullName>
    </recommendedName>
</protein>
<dbReference type="InterPro" id="IPR052042">
    <property type="entry name" value="Tail_sheath_structural"/>
</dbReference>
<dbReference type="EMBL" id="FTMS01000021">
    <property type="protein sequence ID" value="SIQ98539.1"/>
    <property type="molecule type" value="Genomic_DNA"/>
</dbReference>
<dbReference type="PANTHER" id="PTHR35861">
    <property type="match status" value="1"/>
</dbReference>
<dbReference type="RefSeq" id="WP_076489826.1">
    <property type="nucleotide sequence ID" value="NZ_FTMS01000021.1"/>
</dbReference>
<evidence type="ECO:0000259" key="2">
    <source>
        <dbReference type="Pfam" id="PF04984"/>
    </source>
</evidence>
<dbReference type="Proteomes" id="UP000186400">
    <property type="component" value="Unassembled WGS sequence"/>
</dbReference>
<proteinExistence type="inferred from homology"/>
<evidence type="ECO:0000313" key="5">
    <source>
        <dbReference type="Proteomes" id="UP000186400"/>
    </source>
</evidence>
<evidence type="ECO:0000259" key="3">
    <source>
        <dbReference type="Pfam" id="PF17482"/>
    </source>
</evidence>
<dbReference type="InterPro" id="IPR020287">
    <property type="entry name" value="Tail_sheath_C"/>
</dbReference>
<evidence type="ECO:0008006" key="6">
    <source>
        <dbReference type="Google" id="ProtNLM"/>
    </source>
</evidence>
<evidence type="ECO:0000313" key="4">
    <source>
        <dbReference type="EMBL" id="SIQ98539.1"/>
    </source>
</evidence>
<dbReference type="Pfam" id="PF04984">
    <property type="entry name" value="Phage_sheath_1"/>
    <property type="match status" value="1"/>
</dbReference>
<reference evidence="4 5" key="1">
    <citation type="submission" date="2017-01" db="EMBL/GenBank/DDBJ databases">
        <authorList>
            <person name="Mah S.A."/>
            <person name="Swanson W.J."/>
            <person name="Moy G.W."/>
            <person name="Vacquier V.D."/>
        </authorList>
    </citation>
    <scope>NUCLEOTIDE SEQUENCE [LARGE SCALE GENOMIC DNA]</scope>
    <source>
        <strain evidence="4 5">ASpG1</strain>
    </source>
</reference>
<dbReference type="STRING" id="159291.SAMN05920897_12114"/>
<dbReference type="OrthoDB" id="366874at2"/>
<dbReference type="InterPro" id="IPR035089">
    <property type="entry name" value="Phage_sheath_subtilisin"/>
</dbReference>
<feature type="domain" description="Tail sheath protein subtilisin-like" evidence="2">
    <location>
        <begin position="370"/>
        <end position="469"/>
    </location>
</feature>